<dbReference type="GO" id="GO:0051536">
    <property type="term" value="F:iron-sulfur cluster binding"/>
    <property type="evidence" value="ECO:0007669"/>
    <property type="project" value="UniProtKB-KW"/>
</dbReference>
<evidence type="ECO:0000256" key="1">
    <source>
        <dbReference type="ARBA" id="ARBA00022691"/>
    </source>
</evidence>
<dbReference type="SFLD" id="SFLDG01060">
    <property type="entry name" value="BATS_domain_containing"/>
    <property type="match status" value="1"/>
</dbReference>
<evidence type="ECO:0000256" key="3">
    <source>
        <dbReference type="ARBA" id="ARBA00023004"/>
    </source>
</evidence>
<dbReference type="SMART" id="SM00729">
    <property type="entry name" value="Elp3"/>
    <property type="match status" value="1"/>
</dbReference>
<dbReference type="SUPFAM" id="SSF102114">
    <property type="entry name" value="Radical SAM enzymes"/>
    <property type="match status" value="1"/>
</dbReference>
<keyword evidence="2" id="KW-0479">Metal-binding</keyword>
<reference evidence="6" key="1">
    <citation type="submission" date="2019-08" db="EMBL/GenBank/DDBJ databases">
        <authorList>
            <person name="Kucharzyk K."/>
            <person name="Murdoch R.W."/>
            <person name="Higgins S."/>
            <person name="Loffler F."/>
        </authorList>
    </citation>
    <scope>NUCLEOTIDE SEQUENCE</scope>
</reference>
<gene>
    <name evidence="6" type="ORF">SDC9_147999</name>
</gene>
<dbReference type="PANTHER" id="PTHR43726">
    <property type="entry name" value="3-METHYLORNITHINE SYNTHASE"/>
    <property type="match status" value="1"/>
</dbReference>
<dbReference type="InterPro" id="IPR013785">
    <property type="entry name" value="Aldolase_TIM"/>
</dbReference>
<keyword evidence="3" id="KW-0408">Iron</keyword>
<evidence type="ECO:0000256" key="2">
    <source>
        <dbReference type="ARBA" id="ARBA00022723"/>
    </source>
</evidence>
<dbReference type="PANTHER" id="PTHR43726:SF1">
    <property type="entry name" value="BIOTIN SYNTHASE"/>
    <property type="match status" value="1"/>
</dbReference>
<dbReference type="AlphaFoldDB" id="A0A645EFW6"/>
<dbReference type="InterPro" id="IPR006638">
    <property type="entry name" value="Elp3/MiaA/NifB-like_rSAM"/>
</dbReference>
<evidence type="ECO:0000256" key="4">
    <source>
        <dbReference type="ARBA" id="ARBA00023014"/>
    </source>
</evidence>
<keyword evidence="1" id="KW-0949">S-adenosyl-L-methionine</keyword>
<proteinExistence type="predicted"/>
<sequence>MLGYTNICKNQCLYCGMRAANSTLPRYRLAPGEITALADAAYDSGLHRIFLIAGEDPKYGFERLVQTVAALKAKGFYISLACGEFDLAEFRALHDAGADEYVLKFEMSDRDDFNRLNPSTDYDRRLQGCALVKQAGMQLASGNIVDYPGATPEKIANDILLMRELDISWAPVISYLPTQNTPLAAEGGPGSRDLLRREISILRLMMPNVNISAQQPGDDLTQGLGGEEGNLAALAAGGNFLFADLLPAAKAEAFHVVDHRAVQGLAHIEKMARLAGMALTF</sequence>
<evidence type="ECO:0000259" key="5">
    <source>
        <dbReference type="PROSITE" id="PS51918"/>
    </source>
</evidence>
<dbReference type="GO" id="GO:0046872">
    <property type="term" value="F:metal ion binding"/>
    <property type="evidence" value="ECO:0007669"/>
    <property type="project" value="UniProtKB-KW"/>
</dbReference>
<dbReference type="SFLD" id="SFLDG01280">
    <property type="entry name" value="HydE/PylB-like"/>
    <property type="match status" value="1"/>
</dbReference>
<keyword evidence="6" id="KW-0560">Oxidoreductase</keyword>
<evidence type="ECO:0000313" key="6">
    <source>
        <dbReference type="EMBL" id="MPN00801.1"/>
    </source>
</evidence>
<dbReference type="InterPro" id="IPR058240">
    <property type="entry name" value="rSAM_sf"/>
</dbReference>
<organism evidence="6">
    <name type="scientific">bioreactor metagenome</name>
    <dbReference type="NCBI Taxonomy" id="1076179"/>
    <lineage>
        <taxon>unclassified sequences</taxon>
        <taxon>metagenomes</taxon>
        <taxon>ecological metagenomes</taxon>
    </lineage>
</organism>
<keyword evidence="4" id="KW-0411">Iron-sulfur</keyword>
<comment type="caution">
    <text evidence="6">The sequence shown here is derived from an EMBL/GenBank/DDBJ whole genome shotgun (WGS) entry which is preliminary data.</text>
</comment>
<dbReference type="Pfam" id="PF04055">
    <property type="entry name" value="Radical_SAM"/>
    <property type="match status" value="1"/>
</dbReference>
<feature type="domain" description="Radical SAM core" evidence="5">
    <location>
        <begin position="1"/>
        <end position="214"/>
    </location>
</feature>
<dbReference type="InterPro" id="IPR034422">
    <property type="entry name" value="HydE/PylB-like"/>
</dbReference>
<dbReference type="SFLD" id="SFLDS00029">
    <property type="entry name" value="Radical_SAM"/>
    <property type="match status" value="1"/>
</dbReference>
<dbReference type="CDD" id="cd01335">
    <property type="entry name" value="Radical_SAM"/>
    <property type="match status" value="1"/>
</dbReference>
<dbReference type="EMBL" id="VSSQ01046826">
    <property type="protein sequence ID" value="MPN00801.1"/>
    <property type="molecule type" value="Genomic_DNA"/>
</dbReference>
<dbReference type="GO" id="GO:0016740">
    <property type="term" value="F:transferase activity"/>
    <property type="evidence" value="ECO:0007669"/>
    <property type="project" value="TreeGrafter"/>
</dbReference>
<accession>A0A645EFW6</accession>
<dbReference type="PROSITE" id="PS51918">
    <property type="entry name" value="RADICAL_SAM"/>
    <property type="match status" value="1"/>
</dbReference>
<dbReference type="EC" id="1.8.-.-" evidence="6"/>
<protein>
    <submittedName>
        <fullName evidence="6">[FeFe] hydrogenase maturase subunit HydE</fullName>
        <ecNumber evidence="6">1.8.-.-</ecNumber>
    </submittedName>
</protein>
<dbReference type="InterPro" id="IPR007197">
    <property type="entry name" value="rSAM"/>
</dbReference>
<dbReference type="Gene3D" id="3.20.20.70">
    <property type="entry name" value="Aldolase class I"/>
    <property type="match status" value="1"/>
</dbReference>
<name>A0A645EFW6_9ZZZZ</name>
<dbReference type="GO" id="GO:0016491">
    <property type="term" value="F:oxidoreductase activity"/>
    <property type="evidence" value="ECO:0007669"/>
    <property type="project" value="UniProtKB-KW"/>
</dbReference>